<evidence type="ECO:0000256" key="1">
    <source>
        <dbReference type="SAM" id="Phobius"/>
    </source>
</evidence>
<feature type="transmembrane region" description="Helical" evidence="1">
    <location>
        <begin position="234"/>
        <end position="255"/>
    </location>
</feature>
<evidence type="ECO:0000313" key="3">
    <source>
        <dbReference type="Proteomes" id="UP001146120"/>
    </source>
</evidence>
<reference evidence="2" key="1">
    <citation type="submission" date="2022-11" db="EMBL/GenBank/DDBJ databases">
        <authorList>
            <person name="Morgan W.R."/>
            <person name="Tartar A."/>
        </authorList>
    </citation>
    <scope>NUCLEOTIDE SEQUENCE</scope>
    <source>
        <strain evidence="2">ARSEF 373</strain>
    </source>
</reference>
<keyword evidence="1" id="KW-0472">Membrane</keyword>
<name>A0AAV2YRI2_9STRA</name>
<protein>
    <submittedName>
        <fullName evidence="2">Uncharacterized protein</fullName>
    </submittedName>
</protein>
<sequence length="348" mass="38571">MLVISLGKRVEGGKATLTNNQLGALGAKATFSDARIVYTVTVGRFSWTPRDLAEKYNATCKAEDKNCEGLHFQLRDHNGSGKKLHHLVVGQNDIEMDILSPYAYKYSQRYQETRVIDYTEWTPLVEVRTHRRQKLRGDLIPLEHFADVSWTASKEGLSGANCSAEAENYINHLELNHLYIDGDGIQEAYSAGLFFVFQNAAERSVVMSGKMQTLAFDNNIQMVDAVALIPKMNAMVSAGGVLVLVLTALIVVIIGKPRPKVLAEKLDAQSLAQVFIDSTRFPPLLLQKSLTMNGRTTSEEDLMHDLHQYRIHGVVLGNEKDKETTVELIGTGGEKPELRQRKSGTGAV</sequence>
<proteinExistence type="predicted"/>
<reference evidence="2" key="2">
    <citation type="journal article" date="2023" name="Microbiol Resour">
        <title>Decontamination and Annotation of the Draft Genome Sequence of the Oomycete Lagenidium giganteum ARSEF 373.</title>
        <authorList>
            <person name="Morgan W.R."/>
            <person name="Tartar A."/>
        </authorList>
    </citation>
    <scope>NUCLEOTIDE SEQUENCE</scope>
    <source>
        <strain evidence="2">ARSEF 373</strain>
    </source>
</reference>
<dbReference type="Proteomes" id="UP001146120">
    <property type="component" value="Unassembled WGS sequence"/>
</dbReference>
<keyword evidence="1" id="KW-1133">Transmembrane helix</keyword>
<accession>A0AAV2YRI2</accession>
<organism evidence="2 3">
    <name type="scientific">Lagenidium giganteum</name>
    <dbReference type="NCBI Taxonomy" id="4803"/>
    <lineage>
        <taxon>Eukaryota</taxon>
        <taxon>Sar</taxon>
        <taxon>Stramenopiles</taxon>
        <taxon>Oomycota</taxon>
        <taxon>Peronosporomycetes</taxon>
        <taxon>Pythiales</taxon>
        <taxon>Pythiaceae</taxon>
    </lineage>
</organism>
<keyword evidence="1" id="KW-0812">Transmembrane</keyword>
<evidence type="ECO:0000313" key="2">
    <source>
        <dbReference type="EMBL" id="DAZ95938.1"/>
    </source>
</evidence>
<keyword evidence="3" id="KW-1185">Reference proteome</keyword>
<dbReference type="EMBL" id="DAKRPA010000183">
    <property type="protein sequence ID" value="DAZ95938.1"/>
    <property type="molecule type" value="Genomic_DNA"/>
</dbReference>
<dbReference type="AlphaFoldDB" id="A0AAV2YRI2"/>
<comment type="caution">
    <text evidence="2">The sequence shown here is derived from an EMBL/GenBank/DDBJ whole genome shotgun (WGS) entry which is preliminary data.</text>
</comment>
<gene>
    <name evidence="2" type="ORF">N0F65_009100</name>
</gene>